<accession>A0ABN0EYB3</accession>
<sequence>MKKLYAVITFNEKQLRVKIDTGTNKVTNVSTAVTQNAWY</sequence>
<name>A0ABN0EYB3_HAEPH</name>
<comment type="caution">
    <text evidence="1">The sequence shown here is derived from an EMBL/GenBank/DDBJ whole genome shotgun (WGS) entry which is preliminary data.</text>
</comment>
<evidence type="ECO:0000313" key="1">
    <source>
        <dbReference type="EMBL" id="EIJ67548.1"/>
    </source>
</evidence>
<organism evidence="1 2">
    <name type="scientific">Haemophilus parahaemolyticus HK385</name>
    <dbReference type="NCBI Taxonomy" id="1095744"/>
    <lineage>
        <taxon>Bacteria</taxon>
        <taxon>Pseudomonadati</taxon>
        <taxon>Pseudomonadota</taxon>
        <taxon>Gammaproteobacteria</taxon>
        <taxon>Pasteurellales</taxon>
        <taxon>Pasteurellaceae</taxon>
        <taxon>Haemophilus</taxon>
    </lineage>
</organism>
<dbReference type="Proteomes" id="UP000003016">
    <property type="component" value="Unassembled WGS sequence"/>
</dbReference>
<evidence type="ECO:0000313" key="2">
    <source>
        <dbReference type="Proteomes" id="UP000003016"/>
    </source>
</evidence>
<keyword evidence="2" id="KW-1185">Reference proteome</keyword>
<proteinExistence type="predicted"/>
<gene>
    <name evidence="1" type="ORF">HMPREF1050_1944</name>
</gene>
<protein>
    <submittedName>
        <fullName evidence="1">Uncharacterized protein</fullName>
    </submittedName>
</protein>
<dbReference type="EMBL" id="AJSW01000054">
    <property type="protein sequence ID" value="EIJ67548.1"/>
    <property type="molecule type" value="Genomic_DNA"/>
</dbReference>
<reference evidence="1 2" key="1">
    <citation type="submission" date="2012-02" db="EMBL/GenBank/DDBJ databases">
        <authorList>
            <person name="Harkins D.M."/>
            <person name="Madupu R."/>
            <person name="Durkin A.S."/>
            <person name="Torralba M."/>
            <person name="Methe B."/>
            <person name="Sutton G.G."/>
            <person name="Nelson K.E."/>
        </authorList>
    </citation>
    <scope>NUCLEOTIDE SEQUENCE [LARGE SCALE GENOMIC DNA]</scope>
    <source>
        <strain evidence="1 2">HK385</strain>
    </source>
</reference>